<comment type="caution">
    <text evidence="2">The sequence shown here is derived from an EMBL/GenBank/DDBJ whole genome shotgun (WGS) entry which is preliminary data.</text>
</comment>
<dbReference type="NCBIfam" id="NF033859">
    <property type="entry name" value="SMEK_N"/>
    <property type="match status" value="1"/>
</dbReference>
<sequence>MKILDLQNEFRELIAQLRHEIEAASAMGQFDAHKISENLMCGLLRELCGWTDLRNLNHEQANFPGIDLADDTCRVAVQVTATADIGKVKYTLEQFLSRDLHQRYDRLIVYVLTAKQGSYSQAAVDSVCESKHRFSAGDDVWDYKDLCTLAADAEPHKLQAALNHLKAYLRGVPVGLADQDIDPPLTPSESLTANLVELYFPSKLFIARLSEDLLKKHGKRRPGLWRTTIREFNQENELAIPSAYVIHSGNLVTFFDLTERNNPYQHLCELGTAEEHRAADYCSIDDDHERVFKSLLRFSLQHRLFKERVRWENDIGEFIFLPLEDGFNQREVVWQGEKKAKRNVFSRQFNKKDPSKVFLQKHLSFAVDFLRLDGHWFMAITPSWFFSYGANFEQSGFSHDNLSWIKRQENNQQVLNHFRFISAWLSSIDDEDLFSDKGTTDSFLSFGTPLMLNGAPSLEESGWKALPTVNEEDSAQPRRMFGS</sequence>
<evidence type="ECO:0000259" key="1">
    <source>
        <dbReference type="Pfam" id="PF21941"/>
    </source>
</evidence>
<dbReference type="OrthoDB" id="789223at2"/>
<proteinExistence type="predicted"/>
<evidence type="ECO:0000313" key="3">
    <source>
        <dbReference type="Proteomes" id="UP000292627"/>
    </source>
</evidence>
<gene>
    <name evidence="2" type="ORF">EA660_16810</name>
</gene>
<evidence type="ECO:0000313" key="2">
    <source>
        <dbReference type="EMBL" id="TAA21617.1"/>
    </source>
</evidence>
<dbReference type="EMBL" id="SHMC01000008">
    <property type="protein sequence ID" value="TAA21617.1"/>
    <property type="molecule type" value="Genomic_DNA"/>
</dbReference>
<dbReference type="Proteomes" id="UP000292627">
    <property type="component" value="Unassembled WGS sequence"/>
</dbReference>
<accession>A0A4Q8L5G3</accession>
<dbReference type="Pfam" id="PF21941">
    <property type="entry name" value="SMEK_N"/>
    <property type="match status" value="1"/>
</dbReference>
<protein>
    <recommendedName>
        <fullName evidence="1">SMEK domain-containing protein</fullName>
    </recommendedName>
</protein>
<name>A0A4Q8L5G3_9GAMM</name>
<feature type="domain" description="SMEK" evidence="1">
    <location>
        <begin position="10"/>
        <end position="148"/>
    </location>
</feature>
<dbReference type="AlphaFoldDB" id="A0A4Q8L5G3"/>
<dbReference type="RefSeq" id="WP_130552620.1">
    <property type="nucleotide sequence ID" value="NZ_SHMC01000008.1"/>
</dbReference>
<dbReference type="InterPro" id="IPR047740">
    <property type="entry name" value="SMEK_dom"/>
</dbReference>
<reference evidence="2 3" key="1">
    <citation type="submission" date="2019-02" db="EMBL/GenBank/DDBJ databases">
        <title>WGS of Pseudoxanthomonas species novum from clinical isolates.</title>
        <authorList>
            <person name="Bernier A.-M."/>
            <person name="Bernard K."/>
            <person name="Vachon A."/>
        </authorList>
    </citation>
    <scope>NUCLEOTIDE SEQUENCE [LARGE SCALE GENOMIC DNA]</scope>
    <source>
        <strain evidence="2 3">NML171200</strain>
    </source>
</reference>
<organism evidence="2 3">
    <name type="scientific">Pseudoxanthomonas winnipegensis</name>
    <dbReference type="NCBI Taxonomy" id="2480810"/>
    <lineage>
        <taxon>Bacteria</taxon>
        <taxon>Pseudomonadati</taxon>
        <taxon>Pseudomonadota</taxon>
        <taxon>Gammaproteobacteria</taxon>
        <taxon>Lysobacterales</taxon>
        <taxon>Lysobacteraceae</taxon>
        <taxon>Pseudoxanthomonas</taxon>
    </lineage>
</organism>